<feature type="chain" id="PRO_5041392203" evidence="1">
    <location>
        <begin position="22"/>
        <end position="235"/>
    </location>
</feature>
<evidence type="ECO:0000256" key="1">
    <source>
        <dbReference type="SAM" id="SignalP"/>
    </source>
</evidence>
<evidence type="ECO:0000313" key="3">
    <source>
        <dbReference type="EMBL" id="MCW0481653.1"/>
    </source>
</evidence>
<keyword evidence="1" id="KW-0732">Signal</keyword>
<proteinExistence type="predicted"/>
<sequence length="235" mass="26623">MRNILLIALFAFPFLSGQAQTNPINQLTEKEVIDGWQLLFNGKDLNGWKLFNGGEEVTGWKVIDGILTNSGIGSDHGGDIITTKQFQNFELYLEWKIAPESNSGIFFHVQEGKVKAIYESGPEYQLLDDKGWPEKLEPSQYSGANYAMHTPQNAEVKPLNEWNSTRIVVDGDHVQHFLNGSLVVDYILWSDDWHQRKNTGKWKDTSTYGMAKTGHIGLQDHGGLTQFRNIKIKEI</sequence>
<organism evidence="3 4">
    <name type="scientific">Gaoshiqia sediminis</name>
    <dbReference type="NCBI Taxonomy" id="2986998"/>
    <lineage>
        <taxon>Bacteria</taxon>
        <taxon>Pseudomonadati</taxon>
        <taxon>Bacteroidota</taxon>
        <taxon>Bacteroidia</taxon>
        <taxon>Marinilabiliales</taxon>
        <taxon>Prolixibacteraceae</taxon>
        <taxon>Gaoshiqia</taxon>
    </lineage>
</organism>
<evidence type="ECO:0000259" key="2">
    <source>
        <dbReference type="Pfam" id="PF06439"/>
    </source>
</evidence>
<dbReference type="Gene3D" id="2.60.120.560">
    <property type="entry name" value="Exo-inulinase, domain 1"/>
    <property type="match status" value="1"/>
</dbReference>
<feature type="signal peptide" evidence="1">
    <location>
        <begin position="1"/>
        <end position="21"/>
    </location>
</feature>
<dbReference type="EMBL" id="JAPAAF010000002">
    <property type="protein sequence ID" value="MCW0481653.1"/>
    <property type="molecule type" value="Genomic_DNA"/>
</dbReference>
<gene>
    <name evidence="3" type="ORF">N2K84_02855</name>
</gene>
<dbReference type="InterPro" id="IPR010496">
    <property type="entry name" value="AL/BT2_dom"/>
</dbReference>
<dbReference type="GO" id="GO:0016787">
    <property type="term" value="F:hydrolase activity"/>
    <property type="evidence" value="ECO:0007669"/>
    <property type="project" value="InterPro"/>
</dbReference>
<keyword evidence="4" id="KW-1185">Reference proteome</keyword>
<comment type="caution">
    <text evidence="3">The sequence shown here is derived from an EMBL/GenBank/DDBJ whole genome shotgun (WGS) entry which is preliminary data.</text>
</comment>
<dbReference type="RefSeq" id="WP_282590262.1">
    <property type="nucleotide sequence ID" value="NZ_JAPAAF010000002.1"/>
</dbReference>
<dbReference type="Pfam" id="PF06439">
    <property type="entry name" value="3keto-disac_hyd"/>
    <property type="match status" value="1"/>
</dbReference>
<protein>
    <submittedName>
        <fullName evidence="3">DUF1080 domain-containing protein</fullName>
    </submittedName>
</protein>
<dbReference type="AlphaFoldDB" id="A0AA42C4D3"/>
<accession>A0AA42C4D3</accession>
<evidence type="ECO:0000313" key="4">
    <source>
        <dbReference type="Proteomes" id="UP001163821"/>
    </source>
</evidence>
<name>A0AA42C4D3_9BACT</name>
<dbReference type="Proteomes" id="UP001163821">
    <property type="component" value="Unassembled WGS sequence"/>
</dbReference>
<feature type="domain" description="3-keto-alpha-glucoside-1,2-lyase/3-keto-2-hydroxy-glucal hydratase" evidence="2">
    <location>
        <begin position="35"/>
        <end position="233"/>
    </location>
</feature>
<reference evidence="3" key="1">
    <citation type="submission" date="2022-10" db="EMBL/GenBank/DDBJ databases">
        <title>Gaoshiqiia sediminis gen. nov., sp. nov., isolated from coastal sediment.</title>
        <authorList>
            <person name="Yu W.X."/>
            <person name="Mu D.S."/>
            <person name="Du J.Z."/>
            <person name="Liang Y.Q."/>
        </authorList>
    </citation>
    <scope>NUCLEOTIDE SEQUENCE</scope>
    <source>
        <strain evidence="3">A06</strain>
    </source>
</reference>